<reference evidence="3 4" key="1">
    <citation type="submission" date="2018-08" db="EMBL/GenBank/DDBJ databases">
        <title>A genome reference for cultivated species of the human gut microbiota.</title>
        <authorList>
            <person name="Zou Y."/>
            <person name="Xue W."/>
            <person name="Luo G."/>
        </authorList>
    </citation>
    <scope>NUCLEOTIDE SEQUENCE [LARGE SCALE GENOMIC DNA]</scope>
    <source>
        <strain evidence="3 4">AF12-11</strain>
    </source>
</reference>
<dbReference type="AlphaFoldDB" id="A0A395XIU0"/>
<comment type="caution">
    <text evidence="3">The sequence shown here is derived from an EMBL/GenBank/DDBJ whole genome shotgun (WGS) entry which is preliminary data.</text>
</comment>
<evidence type="ECO:0000313" key="4">
    <source>
        <dbReference type="Proteomes" id="UP000266376"/>
    </source>
</evidence>
<name>A0A395XIU0_9FIRM</name>
<feature type="compositionally biased region" description="Polar residues" evidence="1">
    <location>
        <begin position="68"/>
        <end position="89"/>
    </location>
</feature>
<accession>A0A395XIU0</accession>
<feature type="region of interest" description="Disordered" evidence="1">
    <location>
        <begin position="48"/>
        <end position="110"/>
    </location>
</feature>
<evidence type="ECO:0000256" key="2">
    <source>
        <dbReference type="SAM" id="Phobius"/>
    </source>
</evidence>
<evidence type="ECO:0000313" key="3">
    <source>
        <dbReference type="EMBL" id="RGW51579.1"/>
    </source>
</evidence>
<sequence>MEEAMFGKRCSLCGGKLNSNGICTECGLDNNKSDKNYRINQSECDHEPLTHVHYGKNEKPEKQPKPNTSRQSWQGSQKDNNRQQDQSWQGSTTTYSGNTGSTGRKKVGKKKKPGRIISKIIAVIVIFNVFFGIFQPMVSDILDDVISGYQENTQDYTRSDPYENVTKELPADGESVSFELTSGDYVVGVHIPEGNYQADVSYDYDTVQVDDWDSGFYLYEYAGRTDGDYLDDLRLYNGAIVHISSQTTITLYSDNAQTENILYENNPLAGQEPLVVKKDLTVGPDLPAGVYDLILVSGEGSVDVDIYTEYGESMETKNLYLGENCTDGKEYKNLVLPKNAQITLDDNMELRLTPSEKVSTTDYYQYYNY</sequence>
<keyword evidence="2" id="KW-0812">Transmembrane</keyword>
<keyword evidence="2" id="KW-0472">Membrane</keyword>
<feature type="compositionally biased region" description="Low complexity" evidence="1">
    <location>
        <begin position="90"/>
        <end position="102"/>
    </location>
</feature>
<evidence type="ECO:0000256" key="1">
    <source>
        <dbReference type="SAM" id="MobiDB-lite"/>
    </source>
</evidence>
<organism evidence="3 4">
    <name type="scientific">Dorea formicigenerans</name>
    <dbReference type="NCBI Taxonomy" id="39486"/>
    <lineage>
        <taxon>Bacteria</taxon>
        <taxon>Bacillati</taxon>
        <taxon>Bacillota</taxon>
        <taxon>Clostridia</taxon>
        <taxon>Lachnospirales</taxon>
        <taxon>Lachnospiraceae</taxon>
        <taxon>Dorea</taxon>
    </lineage>
</organism>
<proteinExistence type="predicted"/>
<gene>
    <name evidence="3" type="ORF">DWV67_11515</name>
</gene>
<feature type="transmembrane region" description="Helical" evidence="2">
    <location>
        <begin position="116"/>
        <end position="134"/>
    </location>
</feature>
<keyword evidence="2" id="KW-1133">Transmembrane helix</keyword>
<protein>
    <submittedName>
        <fullName evidence="3">Uncharacterized protein</fullName>
    </submittedName>
</protein>
<dbReference type="Proteomes" id="UP000266376">
    <property type="component" value="Unassembled WGS sequence"/>
</dbReference>
<dbReference type="EMBL" id="QSAJ01000029">
    <property type="protein sequence ID" value="RGW51579.1"/>
    <property type="molecule type" value="Genomic_DNA"/>
</dbReference>
<feature type="compositionally biased region" description="Basic and acidic residues" evidence="1">
    <location>
        <begin position="48"/>
        <end position="64"/>
    </location>
</feature>